<feature type="region of interest" description="Disordered" evidence="1">
    <location>
        <begin position="187"/>
        <end position="210"/>
    </location>
</feature>
<gene>
    <name evidence="2" type="ORF">PCASD_10864</name>
</gene>
<name>A0A2N5UU50_9BASI</name>
<evidence type="ECO:0000313" key="2">
    <source>
        <dbReference type="EMBL" id="PLW41289.1"/>
    </source>
</evidence>
<sequence length="413" mass="45234">MDSLFPDLYNQNANHIVSTTTTLGQAGQNFPVSITVSDGEKTPDEAKLHGRRASNKFPVSVTVSNGEMTPEAEHDGKEITVLIGFKLFIAKKTQQKKKSWGAVNSSHEFPVTVVIGETSFEAFQKMVASACNKQFPNTGPIILKACDLDRSEVVLAIHMTNPSKVAQRAEMEDLLAAQALRDEAAQVATSKRKSTDADSDGGELDELDPEDWDNVNVHMHKLFKKHLVNTMYDRLTPIFIDPSNPHRYILLTEEACSTWAKALIKQKDGVSLESPPSSLKYIMLSPAKRAALDNSSVAGTSTSTVTNSNIQLIAQLLAGRNQMTPTISGRSDSVMSSPPNKSHIKGYLDFLGVRDKECTLEILLANGFHLHKTFKSTGLLRLEVKDLGLSLGVVTMLFDNATKYNHHLAANCL</sequence>
<dbReference type="Proteomes" id="UP000235392">
    <property type="component" value="Unassembled WGS sequence"/>
</dbReference>
<evidence type="ECO:0000256" key="1">
    <source>
        <dbReference type="SAM" id="MobiDB-lite"/>
    </source>
</evidence>
<organism evidence="2 3">
    <name type="scientific">Puccinia coronata f. sp. avenae</name>
    <dbReference type="NCBI Taxonomy" id="200324"/>
    <lineage>
        <taxon>Eukaryota</taxon>
        <taxon>Fungi</taxon>
        <taxon>Dikarya</taxon>
        <taxon>Basidiomycota</taxon>
        <taxon>Pucciniomycotina</taxon>
        <taxon>Pucciniomycetes</taxon>
        <taxon>Pucciniales</taxon>
        <taxon>Pucciniaceae</taxon>
        <taxon>Puccinia</taxon>
    </lineage>
</organism>
<feature type="compositionally biased region" description="Acidic residues" evidence="1">
    <location>
        <begin position="197"/>
        <end position="210"/>
    </location>
</feature>
<protein>
    <submittedName>
        <fullName evidence="2">Uncharacterized protein</fullName>
    </submittedName>
</protein>
<proteinExistence type="predicted"/>
<dbReference type="EMBL" id="PGCI01000091">
    <property type="protein sequence ID" value="PLW41289.1"/>
    <property type="molecule type" value="Genomic_DNA"/>
</dbReference>
<reference evidence="2 3" key="1">
    <citation type="submission" date="2017-11" db="EMBL/GenBank/DDBJ databases">
        <title>De novo assembly and phasing of dikaryotic genomes from two isolates of Puccinia coronata f. sp. avenae, the causal agent of oat crown rust.</title>
        <authorList>
            <person name="Miller M.E."/>
            <person name="Zhang Y."/>
            <person name="Omidvar V."/>
            <person name="Sperschneider J."/>
            <person name="Schwessinger B."/>
            <person name="Raley C."/>
            <person name="Palmer J.M."/>
            <person name="Garnica D."/>
            <person name="Upadhyaya N."/>
            <person name="Rathjen J."/>
            <person name="Taylor J.M."/>
            <person name="Park R.F."/>
            <person name="Dodds P.N."/>
            <person name="Hirsch C.D."/>
            <person name="Kianian S.F."/>
            <person name="Figueroa M."/>
        </authorList>
    </citation>
    <scope>NUCLEOTIDE SEQUENCE [LARGE SCALE GENOMIC DNA]</scope>
    <source>
        <strain evidence="2">12SD80</strain>
    </source>
</reference>
<comment type="caution">
    <text evidence="2">The sequence shown here is derived from an EMBL/GenBank/DDBJ whole genome shotgun (WGS) entry which is preliminary data.</text>
</comment>
<dbReference type="AlphaFoldDB" id="A0A2N5UU50"/>
<evidence type="ECO:0000313" key="3">
    <source>
        <dbReference type="Proteomes" id="UP000235392"/>
    </source>
</evidence>
<accession>A0A2N5UU50</accession>